<dbReference type="Proteomes" id="UP000001072">
    <property type="component" value="Unassembled WGS sequence"/>
</dbReference>
<proteinExistence type="inferred from homology"/>
<dbReference type="GO" id="GO:0034553">
    <property type="term" value="P:mitochondrial respiratory chain complex II assembly"/>
    <property type="evidence" value="ECO:0007669"/>
    <property type="project" value="TreeGrafter"/>
</dbReference>
<dbReference type="VEuPathDB" id="FungiDB:MELLADRAFT_77586"/>
<evidence type="ECO:0000256" key="2">
    <source>
        <dbReference type="ARBA" id="ARBA00022170"/>
    </source>
</evidence>
<feature type="compositionally biased region" description="Polar residues" evidence="3">
    <location>
        <begin position="53"/>
        <end position="67"/>
    </location>
</feature>
<dbReference type="InterPro" id="IPR012875">
    <property type="entry name" value="SDHF4"/>
</dbReference>
<dbReference type="EMBL" id="GL883104">
    <property type="protein sequence ID" value="EGG07316.1"/>
    <property type="molecule type" value="Genomic_DNA"/>
</dbReference>
<dbReference type="HOGENOM" id="CLU_101052_2_0_1"/>
<evidence type="ECO:0000256" key="3">
    <source>
        <dbReference type="SAM" id="MobiDB-lite"/>
    </source>
</evidence>
<dbReference type="GO" id="GO:0005739">
    <property type="term" value="C:mitochondrion"/>
    <property type="evidence" value="ECO:0007669"/>
    <property type="project" value="TreeGrafter"/>
</dbReference>
<dbReference type="AlphaFoldDB" id="F4RJJ0"/>
<feature type="region of interest" description="Disordered" evidence="3">
    <location>
        <begin position="53"/>
        <end position="116"/>
    </location>
</feature>
<dbReference type="OrthoDB" id="201362at2759"/>
<keyword evidence="5" id="KW-1185">Reference proteome</keyword>
<dbReference type="Pfam" id="PF07896">
    <property type="entry name" value="DUF1674"/>
    <property type="match status" value="1"/>
</dbReference>
<dbReference type="RefSeq" id="XP_007409223.1">
    <property type="nucleotide sequence ID" value="XM_007409161.1"/>
</dbReference>
<protein>
    <recommendedName>
        <fullName evidence="2">Succinate dehydrogenase assembly factor 4, mitochondrial</fullName>
    </recommendedName>
</protein>
<reference evidence="5" key="1">
    <citation type="journal article" date="2011" name="Proc. Natl. Acad. Sci. U.S.A.">
        <title>Obligate biotrophy features unraveled by the genomic analysis of rust fungi.</title>
        <authorList>
            <person name="Duplessis S."/>
            <person name="Cuomo C.A."/>
            <person name="Lin Y.-C."/>
            <person name="Aerts A."/>
            <person name="Tisserant E."/>
            <person name="Veneault-Fourrey C."/>
            <person name="Joly D.L."/>
            <person name="Hacquard S."/>
            <person name="Amselem J."/>
            <person name="Cantarel B.L."/>
            <person name="Chiu R."/>
            <person name="Coutinho P.M."/>
            <person name="Feau N."/>
            <person name="Field M."/>
            <person name="Frey P."/>
            <person name="Gelhaye E."/>
            <person name="Goldberg J."/>
            <person name="Grabherr M.G."/>
            <person name="Kodira C.D."/>
            <person name="Kohler A."/>
            <person name="Kuees U."/>
            <person name="Lindquist E.A."/>
            <person name="Lucas S.M."/>
            <person name="Mago R."/>
            <person name="Mauceli E."/>
            <person name="Morin E."/>
            <person name="Murat C."/>
            <person name="Pangilinan J.L."/>
            <person name="Park R."/>
            <person name="Pearson M."/>
            <person name="Quesneville H."/>
            <person name="Rouhier N."/>
            <person name="Sakthikumar S."/>
            <person name="Salamov A.A."/>
            <person name="Schmutz J."/>
            <person name="Selles B."/>
            <person name="Shapiro H."/>
            <person name="Tanguay P."/>
            <person name="Tuskan G.A."/>
            <person name="Henrissat B."/>
            <person name="Van de Peer Y."/>
            <person name="Rouze P."/>
            <person name="Ellis J.G."/>
            <person name="Dodds P.N."/>
            <person name="Schein J.E."/>
            <person name="Zhong S."/>
            <person name="Hamelin R.C."/>
            <person name="Grigoriev I.V."/>
            <person name="Szabo L.J."/>
            <person name="Martin F."/>
        </authorList>
    </citation>
    <scope>NUCLEOTIDE SEQUENCE [LARGE SCALE GENOMIC DNA]</scope>
    <source>
        <strain evidence="5">98AG31 / pathotype 3-4-7</strain>
    </source>
</reference>
<evidence type="ECO:0000256" key="1">
    <source>
        <dbReference type="ARBA" id="ARBA00005701"/>
    </source>
</evidence>
<evidence type="ECO:0000313" key="5">
    <source>
        <dbReference type="Proteomes" id="UP000001072"/>
    </source>
</evidence>
<comment type="similarity">
    <text evidence="1">Belongs to the SDHAF4 family.</text>
</comment>
<sequence>MFSIRQRIHSQVRSTYNRSFSSLSVIRSNPPFLRPSPPSLPPKEQAEFERLLKQQQAPFSSPTQDTATELHPDLRAKPPPEFEGDVNPQTGEVGGPKRDPLKWEREWAYGGRATDF</sequence>
<dbReference type="eggNOG" id="ENOG502S6UN">
    <property type="taxonomic scope" value="Eukaryota"/>
</dbReference>
<dbReference type="FunCoup" id="F4RJJ0">
    <property type="interactions" value="162"/>
</dbReference>
<gene>
    <name evidence="4" type="ORF">MELLADRAFT_77586</name>
</gene>
<dbReference type="PANTHER" id="PTHR28524">
    <property type="entry name" value="SUCCINATE DEHYDROGENASE ASSEMBLY FACTOR 4, MITOCHONDRIAL"/>
    <property type="match status" value="1"/>
</dbReference>
<feature type="compositionally biased region" description="Basic and acidic residues" evidence="3">
    <location>
        <begin position="95"/>
        <end position="107"/>
    </location>
</feature>
<dbReference type="InParanoid" id="F4RJJ0"/>
<name>F4RJJ0_MELLP</name>
<feature type="compositionally biased region" description="Basic and acidic residues" evidence="3">
    <location>
        <begin position="68"/>
        <end position="80"/>
    </location>
</feature>
<dbReference type="GeneID" id="18932964"/>
<accession>F4RJJ0</accession>
<evidence type="ECO:0000313" key="4">
    <source>
        <dbReference type="EMBL" id="EGG07316.1"/>
    </source>
</evidence>
<dbReference type="KEGG" id="mlr:MELLADRAFT_77586"/>
<organism evidence="5">
    <name type="scientific">Melampsora larici-populina (strain 98AG31 / pathotype 3-4-7)</name>
    <name type="common">Poplar leaf rust fungus</name>
    <dbReference type="NCBI Taxonomy" id="747676"/>
    <lineage>
        <taxon>Eukaryota</taxon>
        <taxon>Fungi</taxon>
        <taxon>Dikarya</taxon>
        <taxon>Basidiomycota</taxon>
        <taxon>Pucciniomycotina</taxon>
        <taxon>Pucciniomycetes</taxon>
        <taxon>Pucciniales</taxon>
        <taxon>Melampsoraceae</taxon>
        <taxon>Melampsora</taxon>
    </lineage>
</organism>
<dbReference type="PANTHER" id="PTHR28524:SF3">
    <property type="entry name" value="SUCCINATE DEHYDROGENASE ASSEMBLY FACTOR 4, MITOCHONDRIAL"/>
    <property type="match status" value="1"/>
</dbReference>